<comment type="caution">
    <text evidence="1">The sequence shown here is derived from an EMBL/GenBank/DDBJ whole genome shotgun (WGS) entry which is preliminary data.</text>
</comment>
<accession>A0A161LRH6</accession>
<dbReference type="AlphaFoldDB" id="A0A161LRH6"/>
<organism evidence="1 2">
    <name type="scientific">Planomonospora sphaerica</name>
    <dbReference type="NCBI Taxonomy" id="161355"/>
    <lineage>
        <taxon>Bacteria</taxon>
        <taxon>Bacillati</taxon>
        <taxon>Actinomycetota</taxon>
        <taxon>Actinomycetes</taxon>
        <taxon>Streptosporangiales</taxon>
        <taxon>Streptosporangiaceae</taxon>
        <taxon>Planomonospora</taxon>
    </lineage>
</organism>
<dbReference type="Proteomes" id="UP000077701">
    <property type="component" value="Unassembled WGS sequence"/>
</dbReference>
<gene>
    <name evidence="1" type="ORF">PS9374_05926</name>
</gene>
<reference evidence="2" key="2">
    <citation type="submission" date="2016-04" db="EMBL/GenBank/DDBJ databases">
        <title>Planomonospora sphaerica JCM9374 whole genome shotgun sequence.</title>
        <authorList>
            <person name="Suzuki T."/>
            <person name="Dohra H."/>
            <person name="Kodani S."/>
        </authorList>
    </citation>
    <scope>NUCLEOTIDE SEQUENCE [LARGE SCALE GENOMIC DNA]</scope>
    <source>
        <strain evidence="2">JCM 9374</strain>
    </source>
</reference>
<protein>
    <submittedName>
        <fullName evidence="1">Uncharacterized protein</fullName>
    </submittedName>
</protein>
<dbReference type="EMBL" id="BDCX01000016">
    <property type="protein sequence ID" value="GAT70246.1"/>
    <property type="molecule type" value="Genomic_DNA"/>
</dbReference>
<evidence type="ECO:0000313" key="2">
    <source>
        <dbReference type="Proteomes" id="UP000077701"/>
    </source>
</evidence>
<evidence type="ECO:0000313" key="1">
    <source>
        <dbReference type="EMBL" id="GAT70246.1"/>
    </source>
</evidence>
<reference evidence="1 2" key="1">
    <citation type="journal article" date="2016" name="Genome Announc.">
        <title>Draft Genome Sequence of Planomonospora sphaerica JCM9374, a Rare Actinomycete.</title>
        <authorList>
            <person name="Dohra H."/>
            <person name="Suzuki T."/>
            <person name="Inoue Y."/>
            <person name="Kodani S."/>
        </authorList>
    </citation>
    <scope>NUCLEOTIDE SEQUENCE [LARGE SCALE GENOMIC DNA]</scope>
    <source>
        <strain evidence="1 2">JCM 9374</strain>
    </source>
</reference>
<name>A0A161LRH6_9ACTN</name>
<sequence length="49" mass="5355">MGGGDRLPVTVQRVGLWERTPMVVGAETLLPDNVLALTFGPAERHDLLR</sequence>
<keyword evidence="2" id="KW-1185">Reference proteome</keyword>
<proteinExistence type="predicted"/>